<name>A0ACC2ID06_9PEZI</name>
<comment type="caution">
    <text evidence="1">The sequence shown here is derived from an EMBL/GenBank/DDBJ whole genome shotgun (WGS) entry which is preliminary data.</text>
</comment>
<keyword evidence="2" id="KW-1185">Reference proteome</keyword>
<proteinExistence type="predicted"/>
<sequence length="476" mass="52412">MLAARDQENLTASHQHGAAIKQQQGQTRAQFGPKTPGAKFSKTPLKVPLNDENGAHAMTSKVFKGSDKSNFVTPMGELSLRTLSGDLFAYYPTAQRARAVLGDKTTNAKAKGLQTVNVKSAIREIEQSQAGLQNTARPRQREPQAETQKLQVHAEEADPLSEDEVEYCPPSLKPLPYESDVFPDGILKFDALKPENLMRGYYQYYFNPIDEDGVSKRDRELQEATRKAIEEGERRIKQDLDNFEWSVKAELESETKAVKKAYTSSKLPAPEKPLSTIRSRNAANVLSIDDTTKSMRRRAAKTSELGKPLHKKSSSFAIPILRSSKPGSSQLSSIPKRSATELDATSRATIGYNKGRATAPLLTKTATLTQLTEATLPSAPATTRRGGLPRSNTTLSNDSDKTITPARYAHRQASAAVAAGEDEEQVWRGRVPFLSIFNPDEGVDEDEDDDPLCIKNKASSFLDGDDEEEFELKLAD</sequence>
<evidence type="ECO:0000313" key="2">
    <source>
        <dbReference type="Proteomes" id="UP001153334"/>
    </source>
</evidence>
<reference evidence="1" key="1">
    <citation type="submission" date="2022-11" db="EMBL/GenBank/DDBJ databases">
        <title>Genome Sequence of Nemania bipapillata.</title>
        <authorList>
            <person name="Buettner E."/>
        </authorList>
    </citation>
    <scope>NUCLEOTIDE SEQUENCE</scope>
    <source>
        <strain evidence="1">CP14</strain>
    </source>
</reference>
<protein>
    <submittedName>
        <fullName evidence="1">Uncharacterized protein</fullName>
    </submittedName>
</protein>
<gene>
    <name evidence="1" type="ORF">ONZ43_g5245</name>
</gene>
<dbReference type="EMBL" id="JAPESX010001575">
    <property type="protein sequence ID" value="KAJ8113050.1"/>
    <property type="molecule type" value="Genomic_DNA"/>
</dbReference>
<dbReference type="Proteomes" id="UP001153334">
    <property type="component" value="Unassembled WGS sequence"/>
</dbReference>
<evidence type="ECO:0000313" key="1">
    <source>
        <dbReference type="EMBL" id="KAJ8113050.1"/>
    </source>
</evidence>
<organism evidence="1 2">
    <name type="scientific">Nemania bipapillata</name>
    <dbReference type="NCBI Taxonomy" id="110536"/>
    <lineage>
        <taxon>Eukaryota</taxon>
        <taxon>Fungi</taxon>
        <taxon>Dikarya</taxon>
        <taxon>Ascomycota</taxon>
        <taxon>Pezizomycotina</taxon>
        <taxon>Sordariomycetes</taxon>
        <taxon>Xylariomycetidae</taxon>
        <taxon>Xylariales</taxon>
        <taxon>Xylariaceae</taxon>
        <taxon>Nemania</taxon>
    </lineage>
</organism>
<accession>A0ACC2ID06</accession>